<organism evidence="2 3">
    <name type="scientific">Amycolatopsis marina</name>
    <dbReference type="NCBI Taxonomy" id="490629"/>
    <lineage>
        <taxon>Bacteria</taxon>
        <taxon>Bacillati</taxon>
        <taxon>Actinomycetota</taxon>
        <taxon>Actinomycetes</taxon>
        <taxon>Pseudonocardiales</taxon>
        <taxon>Pseudonocardiaceae</taxon>
        <taxon>Amycolatopsis</taxon>
    </lineage>
</organism>
<dbReference type="Pfam" id="PF13560">
    <property type="entry name" value="HTH_31"/>
    <property type="match status" value="1"/>
</dbReference>
<accession>A0A1I1BFV4</accession>
<evidence type="ECO:0000259" key="1">
    <source>
        <dbReference type="PROSITE" id="PS50943"/>
    </source>
</evidence>
<dbReference type="SUPFAM" id="SSF47413">
    <property type="entry name" value="lambda repressor-like DNA-binding domains"/>
    <property type="match status" value="1"/>
</dbReference>
<keyword evidence="2" id="KW-0238">DNA-binding</keyword>
<dbReference type="InterPro" id="IPR011990">
    <property type="entry name" value="TPR-like_helical_dom_sf"/>
</dbReference>
<dbReference type="InterPro" id="IPR010982">
    <property type="entry name" value="Lambda_DNA-bd_dom_sf"/>
</dbReference>
<dbReference type="OrthoDB" id="3504495at2"/>
<dbReference type="Gene3D" id="1.10.260.40">
    <property type="entry name" value="lambda repressor-like DNA-binding domains"/>
    <property type="match status" value="1"/>
</dbReference>
<evidence type="ECO:0000313" key="3">
    <source>
        <dbReference type="Proteomes" id="UP000243799"/>
    </source>
</evidence>
<dbReference type="Proteomes" id="UP000243799">
    <property type="component" value="Unassembled WGS sequence"/>
</dbReference>
<reference evidence="3" key="1">
    <citation type="submission" date="2016-10" db="EMBL/GenBank/DDBJ databases">
        <authorList>
            <person name="Varghese N."/>
            <person name="Submissions S."/>
        </authorList>
    </citation>
    <scope>NUCLEOTIDE SEQUENCE [LARGE SCALE GENOMIC DNA]</scope>
    <source>
        <strain evidence="3">CGMCC 4.3568</strain>
    </source>
</reference>
<dbReference type="EMBL" id="FOKG01000014">
    <property type="protein sequence ID" value="SFB49239.1"/>
    <property type="molecule type" value="Genomic_DNA"/>
</dbReference>
<dbReference type="GO" id="GO:0003677">
    <property type="term" value="F:DNA binding"/>
    <property type="evidence" value="ECO:0007669"/>
    <property type="project" value="UniProtKB-KW"/>
</dbReference>
<keyword evidence="3" id="KW-1185">Reference proteome</keyword>
<protein>
    <submittedName>
        <fullName evidence="2">DNA-binding transcriptional regulator, XRE-family HTH domain</fullName>
    </submittedName>
</protein>
<evidence type="ECO:0000313" key="2">
    <source>
        <dbReference type="EMBL" id="SFB49239.1"/>
    </source>
</evidence>
<dbReference type="RefSeq" id="WP_091675156.1">
    <property type="nucleotide sequence ID" value="NZ_FOKG01000014.1"/>
</dbReference>
<name>A0A1I1BFV4_9PSEU</name>
<feature type="domain" description="HTH cro/C1-type" evidence="1">
    <location>
        <begin position="9"/>
        <end position="63"/>
    </location>
</feature>
<proteinExistence type="predicted"/>
<dbReference type="Gene3D" id="1.25.40.10">
    <property type="entry name" value="Tetratricopeptide repeat domain"/>
    <property type="match status" value="1"/>
</dbReference>
<dbReference type="SUPFAM" id="SSF48452">
    <property type="entry name" value="TPR-like"/>
    <property type="match status" value="1"/>
</dbReference>
<dbReference type="PROSITE" id="PS50943">
    <property type="entry name" value="HTH_CROC1"/>
    <property type="match status" value="1"/>
</dbReference>
<dbReference type="InterPro" id="IPR001387">
    <property type="entry name" value="Cro/C1-type_HTH"/>
</dbReference>
<dbReference type="CDD" id="cd00093">
    <property type="entry name" value="HTH_XRE"/>
    <property type="match status" value="1"/>
</dbReference>
<dbReference type="AlphaFoldDB" id="A0A1I1BFV4"/>
<dbReference type="STRING" id="490629.SAMN05216266_1144"/>
<sequence>MAARPLTPLAAAREAASYTQESLAVTLKVERTTIGRWERGVQSPQPWQRPGLARALQVSLEELDDLLRRTARRSNKPTSAAVLASAPIGVELVPPAPPTSDSHQREPVAEVDVIHAAIPRLRRALDRLDLPDDGYTRTPAGLHGDISRASDDRLQSRYGNLARRLPDLIAELARAGQLGDVAGRRHAAALLTLALRAADGVAFKFGYLDLSARLIDLMRSAAQLAEDPLLLATVAYVRTETFFANGDLDTAARALELAADHVPDLDTASASAAFGALHMRAAVVAGRAGKPDRAADHLREARRAATAVPEGVYQGTAFGPASLCIHELAVAVELRDPLGIERAAAWHPPDNLPAERRSHYFIDLARAQLTLGRHEDAYLCLQAARQAAPEHTRTHPQVRHSLSTLLRTHSAPSTGLLDLAAWARAR</sequence>
<dbReference type="SMART" id="SM00530">
    <property type="entry name" value="HTH_XRE"/>
    <property type="match status" value="1"/>
</dbReference>
<gene>
    <name evidence="2" type="ORF">SAMN05216266_1144</name>
</gene>